<dbReference type="InterPro" id="IPR036533">
    <property type="entry name" value="BAG_dom_sf"/>
</dbReference>
<dbReference type="GO" id="GO:0000774">
    <property type="term" value="F:adenyl-nucleotide exchange factor activity"/>
    <property type="evidence" value="ECO:0007669"/>
    <property type="project" value="TreeGrafter"/>
</dbReference>
<feature type="region of interest" description="Disordered" evidence="2">
    <location>
        <begin position="1"/>
        <end position="32"/>
    </location>
</feature>
<dbReference type="InterPro" id="IPR000626">
    <property type="entry name" value="Ubiquitin-like_dom"/>
</dbReference>
<protein>
    <recommendedName>
        <fullName evidence="3">Ubiquitin-like domain-containing protein</fullName>
    </recommendedName>
</protein>
<gene>
    <name evidence="4" type="ORF">CDL15_Pgr006095</name>
    <name evidence="5" type="ORF">CRG98_011699</name>
</gene>
<sequence length="272" mass="30558">MMKRRSAPDVYGRMVDSSATTSSAVASGPRVDEEVEWEMRPGGMLVQQRSMSTDVSVPNLRLRVTHGAIRLEISVNSQATFGEVKKLLAAETGLQPVEQRLIFRGRERENREYLDICGVKDRSKVILVQDPASIERRFIEMRRNAKIQSAHRAVSDVSVEVDQLTEQVSSIEKSIANGNKVPEVQIATLTEMLMRQAIKLDSISAEGDVVSLKNIQEKRIQECVEILDVLKLSNARVKPVIVTTKWETFDTPLQNNNQIKATQWDNSSLIDL</sequence>
<evidence type="ECO:0000259" key="3">
    <source>
        <dbReference type="PROSITE" id="PS50053"/>
    </source>
</evidence>
<dbReference type="EMBL" id="PGOL01000571">
    <property type="protein sequence ID" value="PKI68103.1"/>
    <property type="molecule type" value="Genomic_DNA"/>
</dbReference>
<dbReference type="InterPro" id="IPR039773">
    <property type="entry name" value="BAG_chaperone_regulator"/>
</dbReference>
<dbReference type="SUPFAM" id="SSF54236">
    <property type="entry name" value="Ubiquitin-like"/>
    <property type="match status" value="1"/>
</dbReference>
<evidence type="ECO:0000313" key="7">
    <source>
        <dbReference type="Proteomes" id="UP000233551"/>
    </source>
</evidence>
<organism evidence="4 6">
    <name type="scientific">Punica granatum</name>
    <name type="common">Pomegranate</name>
    <dbReference type="NCBI Taxonomy" id="22663"/>
    <lineage>
        <taxon>Eukaryota</taxon>
        <taxon>Viridiplantae</taxon>
        <taxon>Streptophyta</taxon>
        <taxon>Embryophyta</taxon>
        <taxon>Tracheophyta</taxon>
        <taxon>Spermatophyta</taxon>
        <taxon>Magnoliopsida</taxon>
        <taxon>eudicotyledons</taxon>
        <taxon>Gunneridae</taxon>
        <taxon>Pentapetalae</taxon>
        <taxon>rosids</taxon>
        <taxon>malvids</taxon>
        <taxon>Myrtales</taxon>
        <taxon>Lythraceae</taxon>
        <taxon>Punica</taxon>
    </lineage>
</organism>
<evidence type="ECO:0000313" key="5">
    <source>
        <dbReference type="EMBL" id="PKI68103.1"/>
    </source>
</evidence>
<dbReference type="GO" id="GO:0005737">
    <property type="term" value="C:cytoplasm"/>
    <property type="evidence" value="ECO:0007669"/>
    <property type="project" value="TreeGrafter"/>
</dbReference>
<dbReference type="EMBL" id="MTKT01005880">
    <property type="protein sequence ID" value="OWM63833.1"/>
    <property type="molecule type" value="Genomic_DNA"/>
</dbReference>
<accession>A0A218VU08</accession>
<dbReference type="OrthoDB" id="417450at2759"/>
<dbReference type="STRING" id="22663.A0A218VU08"/>
<name>A0A218VU08_PUNGR</name>
<comment type="caution">
    <text evidence="4">The sequence shown here is derived from an EMBL/GenBank/DDBJ whole genome shotgun (WGS) entry which is preliminary data.</text>
</comment>
<dbReference type="SMART" id="SM00213">
    <property type="entry name" value="UBQ"/>
    <property type="match status" value="1"/>
</dbReference>
<dbReference type="Proteomes" id="UP000233551">
    <property type="component" value="Unassembled WGS sequence"/>
</dbReference>
<dbReference type="Pfam" id="PF00240">
    <property type="entry name" value="ubiquitin"/>
    <property type="match status" value="1"/>
</dbReference>
<dbReference type="GO" id="GO:0051087">
    <property type="term" value="F:protein-folding chaperone binding"/>
    <property type="evidence" value="ECO:0007669"/>
    <property type="project" value="InterPro"/>
</dbReference>
<dbReference type="GO" id="GO:0050821">
    <property type="term" value="P:protein stabilization"/>
    <property type="evidence" value="ECO:0007669"/>
    <property type="project" value="TreeGrafter"/>
</dbReference>
<dbReference type="GeneID" id="116214978"/>
<reference evidence="4" key="2">
    <citation type="submission" date="2017-06" db="EMBL/GenBank/DDBJ databases">
        <title>The pomegranate genome and the genomics of punicalagin biosynthesis.</title>
        <authorList>
            <person name="Xu C."/>
        </authorList>
    </citation>
    <scope>NUCLEOTIDE SEQUENCE [LARGE SCALE GENOMIC DNA]</scope>
    <source>
        <tissue evidence="4">Fresh leaf</tissue>
    </source>
</reference>
<dbReference type="InterPro" id="IPR029071">
    <property type="entry name" value="Ubiquitin-like_domsf"/>
</dbReference>
<feature type="domain" description="Ubiquitin-like" evidence="3">
    <location>
        <begin position="58"/>
        <end position="128"/>
    </location>
</feature>
<dbReference type="Gene3D" id="3.10.20.90">
    <property type="entry name" value="Phosphatidylinositol 3-kinase Catalytic Subunit, Chain A, domain 1"/>
    <property type="match status" value="1"/>
</dbReference>
<dbReference type="AlphaFoldDB" id="A0A218VU08"/>
<dbReference type="Proteomes" id="UP000197138">
    <property type="component" value="Unassembled WGS sequence"/>
</dbReference>
<feature type="compositionally biased region" description="Low complexity" evidence="2">
    <location>
        <begin position="17"/>
        <end position="27"/>
    </location>
</feature>
<dbReference type="PANTHER" id="PTHR12329">
    <property type="entry name" value="BCL2-ASSOCIATED ATHANOGENE"/>
    <property type="match status" value="1"/>
</dbReference>
<evidence type="ECO:0000256" key="1">
    <source>
        <dbReference type="ARBA" id="ARBA00023186"/>
    </source>
</evidence>
<keyword evidence="1" id="KW-0143">Chaperone</keyword>
<dbReference type="PROSITE" id="PS50053">
    <property type="entry name" value="UBIQUITIN_2"/>
    <property type="match status" value="1"/>
</dbReference>
<dbReference type="SUPFAM" id="SSF63491">
    <property type="entry name" value="BAG domain"/>
    <property type="match status" value="1"/>
</dbReference>
<evidence type="ECO:0000313" key="4">
    <source>
        <dbReference type="EMBL" id="OWM63833.1"/>
    </source>
</evidence>
<dbReference type="Gene3D" id="1.20.58.120">
    <property type="entry name" value="BAG domain"/>
    <property type="match status" value="1"/>
</dbReference>
<evidence type="ECO:0000256" key="2">
    <source>
        <dbReference type="SAM" id="MobiDB-lite"/>
    </source>
</evidence>
<reference evidence="5 7" key="3">
    <citation type="submission" date="2017-11" db="EMBL/GenBank/DDBJ databases">
        <title>De-novo sequencing of pomegranate (Punica granatum L.) genome.</title>
        <authorList>
            <person name="Akparov Z."/>
            <person name="Amiraslanov A."/>
            <person name="Hajiyeva S."/>
            <person name="Abbasov M."/>
            <person name="Kaur K."/>
            <person name="Hamwieh A."/>
            <person name="Solovyev V."/>
            <person name="Salamov A."/>
            <person name="Braich B."/>
            <person name="Kosarev P."/>
            <person name="Mahmoud A."/>
            <person name="Hajiyev E."/>
            <person name="Babayeva S."/>
            <person name="Izzatullayeva V."/>
            <person name="Mammadov A."/>
            <person name="Mammadov A."/>
            <person name="Sharifova S."/>
            <person name="Ojaghi J."/>
            <person name="Eynullazada K."/>
            <person name="Bayramov B."/>
            <person name="Abdulazimova A."/>
            <person name="Shahmuradov I."/>
        </authorList>
    </citation>
    <scope>NUCLEOTIDE SEQUENCE [LARGE SCALE GENOMIC DNA]</scope>
    <source>
        <strain evidence="5">AG2017</strain>
        <strain evidence="7">cv. AG2017</strain>
        <tissue evidence="5">Leaf</tissue>
    </source>
</reference>
<reference evidence="6" key="1">
    <citation type="journal article" date="2017" name="Plant J.">
        <title>The pomegranate (Punica granatum L.) genome and the genomics of punicalagin biosynthesis.</title>
        <authorList>
            <person name="Qin G."/>
            <person name="Xu C."/>
            <person name="Ming R."/>
            <person name="Tang H."/>
            <person name="Guyot R."/>
            <person name="Kramer E.M."/>
            <person name="Hu Y."/>
            <person name="Yi X."/>
            <person name="Qi Y."/>
            <person name="Xu X."/>
            <person name="Gao Z."/>
            <person name="Pan H."/>
            <person name="Jian J."/>
            <person name="Tian Y."/>
            <person name="Yue Z."/>
            <person name="Xu Y."/>
        </authorList>
    </citation>
    <scope>NUCLEOTIDE SEQUENCE [LARGE SCALE GENOMIC DNA]</scope>
    <source>
        <strain evidence="6">cv. Dabenzi</strain>
    </source>
</reference>
<dbReference type="PANTHER" id="PTHR12329:SF17">
    <property type="entry name" value="OS04G0619900 PROTEIN"/>
    <property type="match status" value="1"/>
</dbReference>
<proteinExistence type="predicted"/>
<evidence type="ECO:0000313" key="6">
    <source>
        <dbReference type="Proteomes" id="UP000197138"/>
    </source>
</evidence>
<keyword evidence="7" id="KW-1185">Reference proteome</keyword>
<dbReference type="Pfam" id="PF02179">
    <property type="entry name" value="BAG"/>
    <property type="match status" value="1"/>
</dbReference>
<dbReference type="InterPro" id="IPR003103">
    <property type="entry name" value="BAG_domain"/>
</dbReference>